<keyword evidence="2" id="KW-1185">Reference proteome</keyword>
<proteinExistence type="predicted"/>
<evidence type="ECO:0008006" key="3">
    <source>
        <dbReference type="Google" id="ProtNLM"/>
    </source>
</evidence>
<dbReference type="EMBL" id="JADBEM010000001">
    <property type="protein sequence ID" value="MBE1612923.1"/>
    <property type="molecule type" value="Genomic_DNA"/>
</dbReference>
<evidence type="ECO:0000313" key="1">
    <source>
        <dbReference type="EMBL" id="MBE1612923.1"/>
    </source>
</evidence>
<evidence type="ECO:0000313" key="2">
    <source>
        <dbReference type="Proteomes" id="UP000638648"/>
    </source>
</evidence>
<comment type="caution">
    <text evidence="1">The sequence shown here is derived from an EMBL/GenBank/DDBJ whole genome shotgun (WGS) entry which is preliminary data.</text>
</comment>
<protein>
    <recommendedName>
        <fullName evidence="3">Phosphotransferase enzyme family protein</fullName>
    </recommendedName>
</protein>
<dbReference type="AlphaFoldDB" id="A0A927N8G5"/>
<reference evidence="1" key="1">
    <citation type="submission" date="2020-10" db="EMBL/GenBank/DDBJ databases">
        <title>Sequencing the genomes of 1000 actinobacteria strains.</title>
        <authorList>
            <person name="Klenk H.-P."/>
        </authorList>
    </citation>
    <scope>NUCLEOTIDE SEQUENCE</scope>
    <source>
        <strain evidence="1">DSM 45354</strain>
    </source>
</reference>
<dbReference type="RefSeq" id="WP_192755881.1">
    <property type="nucleotide sequence ID" value="NZ_BAABJL010000239.1"/>
</dbReference>
<dbReference type="InterPro" id="IPR011009">
    <property type="entry name" value="Kinase-like_dom_sf"/>
</dbReference>
<organism evidence="1 2">
    <name type="scientific">Actinopolymorpha pittospori</name>
    <dbReference type="NCBI Taxonomy" id="648752"/>
    <lineage>
        <taxon>Bacteria</taxon>
        <taxon>Bacillati</taxon>
        <taxon>Actinomycetota</taxon>
        <taxon>Actinomycetes</taxon>
        <taxon>Propionibacteriales</taxon>
        <taxon>Actinopolymorphaceae</taxon>
        <taxon>Actinopolymorpha</taxon>
    </lineage>
</organism>
<name>A0A927N8G5_9ACTN</name>
<sequence>MIESVPRPDVRRDDLAEWCAVNLGAEAVEEMFATGHLSQVVGLRLGDGRQVVVKVRPPAPRLAGCVEVQHVLGTRGFPCPRLLAGPTPLGAHTATAEALLPGGAILAASPATTRLSARALRHLIVLAPGAETVPTLEPTPPWAGWDHTEGGVWPIPDDRAADLNAHPGPAWLDTVGERVRTRLTSSPLPHVVAHVDWEMQNLRWRGEHLHAAHDWDSVAVRPEAGIVGLAAAVHTVTGEPSREASDDQVEDFLLAYKDARRRAFTREEREVAWAAGLWVRAFNAKKDSLDGDGPTLARLAAEAPRRLERASA</sequence>
<dbReference type="SUPFAM" id="SSF56112">
    <property type="entry name" value="Protein kinase-like (PK-like)"/>
    <property type="match status" value="1"/>
</dbReference>
<dbReference type="Proteomes" id="UP000638648">
    <property type="component" value="Unassembled WGS sequence"/>
</dbReference>
<accession>A0A927N8G5</accession>
<gene>
    <name evidence="1" type="ORF">HEB94_009771</name>
</gene>